<evidence type="ECO:0000256" key="1">
    <source>
        <dbReference type="ARBA" id="ARBA00004370"/>
    </source>
</evidence>
<feature type="binding site" description="axial binding residue" evidence="8">
    <location>
        <position position="312"/>
    </location>
    <ligand>
        <name>heme b</name>
        <dbReference type="ChEBI" id="CHEBI:60344"/>
        <label>1</label>
    </ligand>
    <ligandPart>
        <name>Fe</name>
        <dbReference type="ChEBI" id="CHEBI:18248"/>
    </ligandPart>
</feature>
<evidence type="ECO:0000256" key="4">
    <source>
        <dbReference type="ARBA" id="ARBA00022729"/>
    </source>
</evidence>
<reference evidence="13 14" key="1">
    <citation type="submission" date="2019-09" db="EMBL/GenBank/DDBJ databases">
        <title>A chromosome-level genome assembly of the Chinese tupelo Nyssa sinensis.</title>
        <authorList>
            <person name="Yang X."/>
            <person name="Kang M."/>
            <person name="Yang Y."/>
            <person name="Xiong H."/>
            <person name="Wang M."/>
            <person name="Zhang Z."/>
            <person name="Wang Z."/>
            <person name="Wu H."/>
            <person name="Ma T."/>
            <person name="Liu J."/>
            <person name="Xi Z."/>
        </authorList>
    </citation>
    <scope>NUCLEOTIDE SEQUENCE [LARGE SCALE GENOMIC DNA]</scope>
    <source>
        <strain evidence="13">J267</strain>
        <tissue evidence="13">Leaf</tissue>
    </source>
</reference>
<dbReference type="PROSITE" id="PS50836">
    <property type="entry name" value="DOMON"/>
    <property type="match status" value="1"/>
</dbReference>
<dbReference type="InterPro" id="IPR045266">
    <property type="entry name" value="DOH_DOMON"/>
</dbReference>
<dbReference type="Proteomes" id="UP000325577">
    <property type="component" value="Linkage Group LG11"/>
</dbReference>
<feature type="transmembrane region" description="Helical" evidence="9">
    <location>
        <begin position="315"/>
        <end position="332"/>
    </location>
</feature>
<gene>
    <name evidence="13" type="ORF">F0562_021652</name>
</gene>
<dbReference type="CDD" id="cd09631">
    <property type="entry name" value="DOMON_DOH"/>
    <property type="match status" value="1"/>
</dbReference>
<evidence type="ECO:0000256" key="2">
    <source>
        <dbReference type="ARBA" id="ARBA00022448"/>
    </source>
</evidence>
<keyword evidence="4 10" id="KW-0732">Signal</keyword>
<keyword evidence="5" id="KW-0249">Electron transport</keyword>
<proteinExistence type="predicted"/>
<feature type="binding site" description="axial binding residue" evidence="8">
    <location>
        <position position="211"/>
    </location>
    <ligand>
        <name>heme b</name>
        <dbReference type="ChEBI" id="CHEBI:60344"/>
        <label>1</label>
    </ligand>
    <ligandPart>
        <name>Fe</name>
        <dbReference type="ChEBI" id="CHEBI:18248"/>
    </ligandPart>
</feature>
<dbReference type="InterPro" id="IPR006593">
    <property type="entry name" value="Cyt_b561/ferric_Rdtase_TM"/>
</dbReference>
<dbReference type="InterPro" id="IPR005018">
    <property type="entry name" value="DOMON_domain"/>
</dbReference>
<dbReference type="GO" id="GO:0046872">
    <property type="term" value="F:metal ion binding"/>
    <property type="evidence" value="ECO:0007669"/>
    <property type="project" value="UniProtKB-KW"/>
</dbReference>
<evidence type="ECO:0000256" key="6">
    <source>
        <dbReference type="ARBA" id="ARBA00022989"/>
    </source>
</evidence>
<evidence type="ECO:0000256" key="7">
    <source>
        <dbReference type="ARBA" id="ARBA00023136"/>
    </source>
</evidence>
<keyword evidence="8" id="KW-0408">Iron</keyword>
<accession>A0A5J5BPF3</accession>
<dbReference type="PANTHER" id="PTHR23130:SF171">
    <property type="entry name" value="OS01G0895300 PROTEIN"/>
    <property type="match status" value="1"/>
</dbReference>
<evidence type="ECO:0000256" key="8">
    <source>
        <dbReference type="PIRSR" id="PIRSR037471-1"/>
    </source>
</evidence>
<feature type="transmembrane region" description="Helical" evidence="9">
    <location>
        <begin position="245"/>
        <end position="265"/>
    </location>
</feature>
<evidence type="ECO:0000256" key="10">
    <source>
        <dbReference type="SAM" id="SignalP"/>
    </source>
</evidence>
<dbReference type="InterPro" id="IPR017214">
    <property type="entry name" value="UCP037471"/>
</dbReference>
<dbReference type="EMBL" id="CM018034">
    <property type="protein sequence ID" value="KAA8543602.1"/>
    <property type="molecule type" value="Genomic_DNA"/>
</dbReference>
<dbReference type="PROSITE" id="PS50939">
    <property type="entry name" value="CYTOCHROME_B561"/>
    <property type="match status" value="1"/>
</dbReference>
<evidence type="ECO:0008006" key="15">
    <source>
        <dbReference type="Google" id="ProtNLM"/>
    </source>
</evidence>
<feature type="binding site" description="axial binding residue" evidence="8">
    <location>
        <position position="244"/>
    </location>
    <ligand>
        <name>heme b</name>
        <dbReference type="ChEBI" id="CHEBI:60344"/>
        <label>1</label>
    </ligand>
    <ligandPart>
        <name>Fe</name>
        <dbReference type="ChEBI" id="CHEBI:18248"/>
    </ligandPart>
</feature>
<evidence type="ECO:0000313" key="14">
    <source>
        <dbReference type="Proteomes" id="UP000325577"/>
    </source>
</evidence>
<dbReference type="CDD" id="cd08760">
    <property type="entry name" value="Cyt_b561_FRRS1_like"/>
    <property type="match status" value="1"/>
</dbReference>
<feature type="domain" description="Cytochrome b561" evidence="12">
    <location>
        <begin position="173"/>
        <end position="366"/>
    </location>
</feature>
<dbReference type="GO" id="GO:0016020">
    <property type="term" value="C:membrane"/>
    <property type="evidence" value="ECO:0007669"/>
    <property type="project" value="UniProtKB-SubCell"/>
</dbReference>
<keyword evidence="2" id="KW-0813">Transport</keyword>
<comment type="subcellular location">
    <subcellularLocation>
        <location evidence="1">Membrane</location>
    </subcellularLocation>
</comment>
<protein>
    <recommendedName>
        <fullName evidence="15">Cytochrome b561 and DOMON domain-containing protein</fullName>
    </recommendedName>
</protein>
<keyword evidence="7 9" id="KW-0472">Membrane</keyword>
<dbReference type="PIRSF" id="PIRSF037471">
    <property type="entry name" value="UCP037471"/>
    <property type="match status" value="1"/>
</dbReference>
<keyword evidence="3 9" id="KW-0812">Transmembrane</keyword>
<evidence type="ECO:0000256" key="3">
    <source>
        <dbReference type="ARBA" id="ARBA00022692"/>
    </source>
</evidence>
<dbReference type="PANTHER" id="PTHR23130">
    <property type="entry name" value="CYTOCHROME B561 AND DOMON DOMAIN-CONTAINING PROTEIN"/>
    <property type="match status" value="1"/>
</dbReference>
<dbReference type="OrthoDB" id="19261at2759"/>
<name>A0A5J5BPF3_9ASTE</name>
<feature type="transmembrane region" description="Helical" evidence="9">
    <location>
        <begin position="213"/>
        <end position="233"/>
    </location>
</feature>
<feature type="domain" description="DOMON" evidence="11">
    <location>
        <begin position="55"/>
        <end position="169"/>
    </location>
</feature>
<sequence>MMKASCIFGTVFFLILGLSAKVYSQADSCSSNLNFVGQILFDTTNLICNPVWNAHSFILRYSQAGSNVWSFVLSAPKTDSYIAMGFSSNGRMVGTSAIVGWVGADGTPVIKQYYLGGTSPGEVAPDQGSLQVTNSSIIGSASSSNIYMAFQLNTNQPQNQPIYAIGPTGRLPSAPGYQLVEHVDMVSTSINYATGQSQTLKDPNSNLKSSHGALNMLGWGILMPIGVIVARHFKQWDPIWFYSHISIQSFGFIFGIAGIITGLVLENKLGVSVNKHKGIGIFILVLGSLQVMAFLARPNKMSKYRKYWNWYHQNVGRLVIFFAAVNVFYGIHLGNAGASWNAGYGIVLGVLIVAALVLEIRMWMRK</sequence>
<evidence type="ECO:0000256" key="9">
    <source>
        <dbReference type="SAM" id="Phobius"/>
    </source>
</evidence>
<feature type="binding site" description="axial binding residue" evidence="8">
    <location>
        <position position="276"/>
    </location>
    <ligand>
        <name>heme b</name>
        <dbReference type="ChEBI" id="CHEBI:60344"/>
        <label>1</label>
    </ligand>
    <ligandPart>
        <name>Fe</name>
        <dbReference type="ChEBI" id="CHEBI:18248"/>
    </ligandPart>
</feature>
<dbReference type="SMART" id="SM00664">
    <property type="entry name" value="DoH"/>
    <property type="match status" value="1"/>
</dbReference>
<keyword evidence="8" id="KW-0479">Metal-binding</keyword>
<organism evidence="13 14">
    <name type="scientific">Nyssa sinensis</name>
    <dbReference type="NCBI Taxonomy" id="561372"/>
    <lineage>
        <taxon>Eukaryota</taxon>
        <taxon>Viridiplantae</taxon>
        <taxon>Streptophyta</taxon>
        <taxon>Embryophyta</taxon>
        <taxon>Tracheophyta</taxon>
        <taxon>Spermatophyta</taxon>
        <taxon>Magnoliopsida</taxon>
        <taxon>eudicotyledons</taxon>
        <taxon>Gunneridae</taxon>
        <taxon>Pentapetalae</taxon>
        <taxon>asterids</taxon>
        <taxon>Cornales</taxon>
        <taxon>Nyssaceae</taxon>
        <taxon>Nyssa</taxon>
    </lineage>
</organism>
<feature type="chain" id="PRO_5023870720" description="Cytochrome b561 and DOMON domain-containing protein" evidence="10">
    <location>
        <begin position="25"/>
        <end position="366"/>
    </location>
</feature>
<feature type="signal peptide" evidence="10">
    <location>
        <begin position="1"/>
        <end position="24"/>
    </location>
</feature>
<keyword evidence="14" id="KW-1185">Reference proteome</keyword>
<evidence type="ECO:0000259" key="12">
    <source>
        <dbReference type="PROSITE" id="PS50939"/>
    </source>
</evidence>
<dbReference type="Gene3D" id="1.20.120.1770">
    <property type="match status" value="1"/>
</dbReference>
<feature type="transmembrane region" description="Helical" evidence="9">
    <location>
        <begin position="277"/>
        <end position="295"/>
    </location>
</feature>
<keyword evidence="6 9" id="KW-1133">Transmembrane helix</keyword>
<evidence type="ECO:0000259" key="11">
    <source>
        <dbReference type="PROSITE" id="PS50836"/>
    </source>
</evidence>
<dbReference type="SMART" id="SM00665">
    <property type="entry name" value="B561"/>
    <property type="match status" value="1"/>
</dbReference>
<dbReference type="Pfam" id="PF03351">
    <property type="entry name" value="DOMON"/>
    <property type="match status" value="1"/>
</dbReference>
<feature type="transmembrane region" description="Helical" evidence="9">
    <location>
        <begin position="338"/>
        <end position="358"/>
    </location>
</feature>
<dbReference type="AlphaFoldDB" id="A0A5J5BPF3"/>
<evidence type="ECO:0000256" key="5">
    <source>
        <dbReference type="ARBA" id="ARBA00022982"/>
    </source>
</evidence>
<evidence type="ECO:0000313" key="13">
    <source>
        <dbReference type="EMBL" id="KAA8543602.1"/>
    </source>
</evidence>